<dbReference type="SUPFAM" id="SSF53244">
    <property type="entry name" value="MurD-like peptide ligases, peptide-binding domain"/>
    <property type="match status" value="1"/>
</dbReference>
<dbReference type="InterPro" id="IPR013221">
    <property type="entry name" value="Mur_ligase_cen"/>
</dbReference>
<dbReference type="Gene3D" id="3.40.1190.10">
    <property type="entry name" value="Mur-like, catalytic domain"/>
    <property type="match status" value="1"/>
</dbReference>
<comment type="pathway">
    <text evidence="2">Cofactor biosynthesis; tetrahydrofolate biosynthesis; 7,8-dihydrofolate from 2-amino-4-hydroxy-6-hydroxymethyl-7,8-dihydropteridine diphosphate and 4-aminobenzoate: step 2/2.</text>
</comment>
<dbReference type="Proteomes" id="UP000675880">
    <property type="component" value="Unassembled WGS sequence"/>
</dbReference>
<dbReference type="Pfam" id="PF02875">
    <property type="entry name" value="Mur_ligase_C"/>
    <property type="match status" value="1"/>
</dbReference>
<dbReference type="EC" id="6.3.2.12" evidence="5"/>
<evidence type="ECO:0000256" key="16">
    <source>
        <dbReference type="ARBA" id="ARBA00032510"/>
    </source>
</evidence>
<dbReference type="GO" id="GO:0004326">
    <property type="term" value="F:tetrahydrofolylpolyglutamate synthase activity"/>
    <property type="evidence" value="ECO:0007669"/>
    <property type="project" value="UniProtKB-EC"/>
</dbReference>
<keyword evidence="25" id="KW-1185">Reference proteome</keyword>
<keyword evidence="11 21" id="KW-0067">ATP-binding</keyword>
<evidence type="ECO:0000256" key="15">
    <source>
        <dbReference type="ARBA" id="ARBA00030592"/>
    </source>
</evidence>
<comment type="catalytic activity">
    <reaction evidence="20">
        <text>7,8-dihydropteroate + L-glutamate + ATP = 7,8-dihydrofolate + ADP + phosphate + H(+)</text>
        <dbReference type="Rhea" id="RHEA:23584"/>
        <dbReference type="ChEBI" id="CHEBI:15378"/>
        <dbReference type="ChEBI" id="CHEBI:17839"/>
        <dbReference type="ChEBI" id="CHEBI:29985"/>
        <dbReference type="ChEBI" id="CHEBI:30616"/>
        <dbReference type="ChEBI" id="CHEBI:43474"/>
        <dbReference type="ChEBI" id="CHEBI:57451"/>
        <dbReference type="ChEBI" id="CHEBI:456216"/>
        <dbReference type="EC" id="6.3.2.12"/>
    </reaction>
</comment>
<protein>
    <recommendedName>
        <fullName evidence="7">Dihydrofolate synthase/folylpolyglutamate synthase</fullName>
        <ecNumber evidence="5">6.3.2.12</ecNumber>
        <ecNumber evidence="6">6.3.2.17</ecNumber>
    </recommendedName>
    <alternativeName>
        <fullName evidence="16">Folylpoly-gamma-glutamate synthetase-dihydrofolate synthetase</fullName>
    </alternativeName>
    <alternativeName>
        <fullName evidence="14">Folylpolyglutamate synthetase</fullName>
    </alternativeName>
    <alternativeName>
        <fullName evidence="15">Tetrahydrofolylpolyglutamate synthase</fullName>
    </alternativeName>
</protein>
<comment type="catalytic activity">
    <reaction evidence="19">
        <text>(6R)-5,10-methylenetetrahydrofolyl-(gamma-L-Glu)(n) + L-glutamate + ATP = (6R)-5,10-methylenetetrahydrofolyl-(gamma-L-Glu)(n+1) + ADP + phosphate + H(+)</text>
        <dbReference type="Rhea" id="RHEA:51912"/>
        <dbReference type="Rhea" id="RHEA-COMP:13257"/>
        <dbReference type="Rhea" id="RHEA-COMP:13258"/>
        <dbReference type="ChEBI" id="CHEBI:15378"/>
        <dbReference type="ChEBI" id="CHEBI:29985"/>
        <dbReference type="ChEBI" id="CHEBI:30616"/>
        <dbReference type="ChEBI" id="CHEBI:43474"/>
        <dbReference type="ChEBI" id="CHEBI:136572"/>
        <dbReference type="ChEBI" id="CHEBI:456216"/>
        <dbReference type="EC" id="6.3.2.17"/>
    </reaction>
</comment>
<comment type="caution">
    <text evidence="24">The sequence shown here is derived from an EMBL/GenBank/DDBJ whole genome shotgun (WGS) entry which is preliminary data.</text>
</comment>
<dbReference type="PANTHER" id="PTHR11136:SF0">
    <property type="entry name" value="DIHYDROFOLATE SYNTHETASE-RELATED"/>
    <property type="match status" value="1"/>
</dbReference>
<name>A0ABM8S3X8_9BACT</name>
<dbReference type="GO" id="GO:0008841">
    <property type="term" value="F:dihydrofolate synthase activity"/>
    <property type="evidence" value="ECO:0007669"/>
    <property type="project" value="UniProtKB-EC"/>
</dbReference>
<comment type="pathway">
    <text evidence="3">Cofactor biosynthesis; tetrahydrofolylpolyglutamate biosynthesis.</text>
</comment>
<dbReference type="PIRSF" id="PIRSF001563">
    <property type="entry name" value="Folylpolyglu_synth"/>
    <property type="match status" value="1"/>
</dbReference>
<evidence type="ECO:0000256" key="18">
    <source>
        <dbReference type="ARBA" id="ARBA00047808"/>
    </source>
</evidence>
<evidence type="ECO:0000259" key="23">
    <source>
        <dbReference type="Pfam" id="PF08245"/>
    </source>
</evidence>
<keyword evidence="10 21" id="KW-0547">Nucleotide-binding</keyword>
<keyword evidence="9" id="KW-0479">Metal-binding</keyword>
<evidence type="ECO:0000256" key="17">
    <source>
        <dbReference type="ARBA" id="ARBA00047493"/>
    </source>
</evidence>
<dbReference type="InterPro" id="IPR004101">
    <property type="entry name" value="Mur_ligase_C"/>
</dbReference>
<evidence type="ECO:0000256" key="12">
    <source>
        <dbReference type="ARBA" id="ARBA00022842"/>
    </source>
</evidence>
<comment type="catalytic activity">
    <reaction evidence="17">
        <text>(6S)-5,6,7,8-tetrahydrofolyl-(gamma-L-Glu)(n) + L-glutamate + ATP = (6S)-5,6,7,8-tetrahydrofolyl-(gamma-L-Glu)(n+1) + ADP + phosphate + H(+)</text>
        <dbReference type="Rhea" id="RHEA:10580"/>
        <dbReference type="Rhea" id="RHEA-COMP:14738"/>
        <dbReference type="Rhea" id="RHEA-COMP:14740"/>
        <dbReference type="ChEBI" id="CHEBI:15378"/>
        <dbReference type="ChEBI" id="CHEBI:29985"/>
        <dbReference type="ChEBI" id="CHEBI:30616"/>
        <dbReference type="ChEBI" id="CHEBI:43474"/>
        <dbReference type="ChEBI" id="CHEBI:141005"/>
        <dbReference type="ChEBI" id="CHEBI:456216"/>
        <dbReference type="EC" id="6.3.2.17"/>
    </reaction>
</comment>
<dbReference type="InterPro" id="IPR018109">
    <property type="entry name" value="Folylpolyglutamate_synth_CS"/>
</dbReference>
<dbReference type="Gene3D" id="3.90.190.20">
    <property type="entry name" value="Mur ligase, C-terminal domain"/>
    <property type="match status" value="1"/>
</dbReference>
<evidence type="ECO:0000313" key="25">
    <source>
        <dbReference type="Proteomes" id="UP000675880"/>
    </source>
</evidence>
<evidence type="ECO:0000256" key="13">
    <source>
        <dbReference type="ARBA" id="ARBA00022909"/>
    </source>
</evidence>
<evidence type="ECO:0000313" key="24">
    <source>
        <dbReference type="EMBL" id="CAE6787457.1"/>
    </source>
</evidence>
<dbReference type="NCBIfam" id="TIGR01499">
    <property type="entry name" value="folC"/>
    <property type="match status" value="1"/>
</dbReference>
<evidence type="ECO:0000256" key="7">
    <source>
        <dbReference type="ARBA" id="ARBA00019357"/>
    </source>
</evidence>
<evidence type="ECO:0000256" key="2">
    <source>
        <dbReference type="ARBA" id="ARBA00004799"/>
    </source>
</evidence>
<dbReference type="EC" id="6.3.2.17" evidence="6"/>
<keyword evidence="8 21" id="KW-0436">Ligase</keyword>
<dbReference type="InterPro" id="IPR001645">
    <property type="entry name" value="Folylpolyglutamate_synth"/>
</dbReference>
<evidence type="ECO:0000256" key="20">
    <source>
        <dbReference type="ARBA" id="ARBA00049161"/>
    </source>
</evidence>
<evidence type="ECO:0000256" key="3">
    <source>
        <dbReference type="ARBA" id="ARBA00005150"/>
    </source>
</evidence>
<evidence type="ECO:0000256" key="8">
    <source>
        <dbReference type="ARBA" id="ARBA00022598"/>
    </source>
</evidence>
<evidence type="ECO:0000259" key="22">
    <source>
        <dbReference type="Pfam" id="PF02875"/>
    </source>
</evidence>
<accession>A0ABM8S3X8</accession>
<evidence type="ECO:0000256" key="5">
    <source>
        <dbReference type="ARBA" id="ARBA00013023"/>
    </source>
</evidence>
<evidence type="ECO:0000256" key="10">
    <source>
        <dbReference type="ARBA" id="ARBA00022741"/>
    </source>
</evidence>
<dbReference type="SUPFAM" id="SSF53623">
    <property type="entry name" value="MurD-like peptide ligases, catalytic domain"/>
    <property type="match status" value="1"/>
</dbReference>
<evidence type="ECO:0000256" key="6">
    <source>
        <dbReference type="ARBA" id="ARBA00013025"/>
    </source>
</evidence>
<evidence type="ECO:0000256" key="1">
    <source>
        <dbReference type="ARBA" id="ARBA00002714"/>
    </source>
</evidence>
<dbReference type="PANTHER" id="PTHR11136">
    <property type="entry name" value="FOLYLPOLYGLUTAMATE SYNTHASE-RELATED"/>
    <property type="match status" value="1"/>
</dbReference>
<evidence type="ECO:0000256" key="9">
    <source>
        <dbReference type="ARBA" id="ARBA00022723"/>
    </source>
</evidence>
<evidence type="ECO:0000256" key="4">
    <source>
        <dbReference type="ARBA" id="ARBA00008276"/>
    </source>
</evidence>
<dbReference type="EMBL" id="CAJNBJ010000018">
    <property type="protein sequence ID" value="CAE6787457.1"/>
    <property type="molecule type" value="Genomic_DNA"/>
</dbReference>
<evidence type="ECO:0000256" key="19">
    <source>
        <dbReference type="ARBA" id="ARBA00049035"/>
    </source>
</evidence>
<dbReference type="InterPro" id="IPR036565">
    <property type="entry name" value="Mur-like_cat_sf"/>
</dbReference>
<organism evidence="24 25">
    <name type="scientific">Nitrospira defluvii</name>
    <dbReference type="NCBI Taxonomy" id="330214"/>
    <lineage>
        <taxon>Bacteria</taxon>
        <taxon>Pseudomonadati</taxon>
        <taxon>Nitrospirota</taxon>
        <taxon>Nitrospiria</taxon>
        <taxon>Nitrospirales</taxon>
        <taxon>Nitrospiraceae</taxon>
        <taxon>Nitrospira</taxon>
    </lineage>
</organism>
<sequence>MLCECLVTTMTYPATVQFLYSLQQHGIKLGLETIRALLARVGDPHRRYPVLHIGGTNGKGSTAAMAASMLHAAGHRVGLYTSPHLIDFRERIRVDGVMIPEARVSELVESLRAAATPDLAPTFFEFTTALAFQHFAECRVDVAVLEVGLGGRFDATNVVTPLASAITTIGLDHEAYLGSTIEAIAFEKAGIIKPGVPVVLGRMDASARRVMEERASAEAAPVYLLDRDFRSEGESTADCGYAGMRRRYTRLTCPLQGRFQLDNLACALALIELAHETGVTVPETAVRAGLRQVAWEGRVEVIGQDPTVMVDGAHNPAAARVLADSLAEWRRARPAGRITLIVGMMRDKHPRAFLAPLLPIVDTLILTQADLPRASTGSELRALLADVAPAAQVVPTAADAIAMATRSAASSDLICVTGSLMLVGEIKALFRGCSLSPLRG</sequence>
<comment type="similarity">
    <text evidence="4 21">Belongs to the folylpolyglutamate synthase family.</text>
</comment>
<evidence type="ECO:0000256" key="21">
    <source>
        <dbReference type="PIRNR" id="PIRNR001563"/>
    </source>
</evidence>
<feature type="domain" description="Mur ligase C-terminal" evidence="22">
    <location>
        <begin position="297"/>
        <end position="419"/>
    </location>
</feature>
<gene>
    <name evidence="24" type="ORF">NSPZN2_50180</name>
</gene>
<dbReference type="Pfam" id="PF08245">
    <property type="entry name" value="Mur_ligase_M"/>
    <property type="match status" value="1"/>
</dbReference>
<evidence type="ECO:0000256" key="14">
    <source>
        <dbReference type="ARBA" id="ARBA00030048"/>
    </source>
</evidence>
<comment type="catalytic activity">
    <reaction evidence="18">
        <text>10-formyltetrahydrofolyl-(gamma-L-Glu)(n) + L-glutamate + ATP = 10-formyltetrahydrofolyl-(gamma-L-Glu)(n+1) + ADP + phosphate + H(+)</text>
        <dbReference type="Rhea" id="RHEA:51904"/>
        <dbReference type="Rhea" id="RHEA-COMP:13088"/>
        <dbReference type="Rhea" id="RHEA-COMP:14300"/>
        <dbReference type="ChEBI" id="CHEBI:15378"/>
        <dbReference type="ChEBI" id="CHEBI:29985"/>
        <dbReference type="ChEBI" id="CHEBI:30616"/>
        <dbReference type="ChEBI" id="CHEBI:43474"/>
        <dbReference type="ChEBI" id="CHEBI:134413"/>
        <dbReference type="ChEBI" id="CHEBI:456216"/>
        <dbReference type="EC" id="6.3.2.17"/>
    </reaction>
</comment>
<proteinExistence type="inferred from homology"/>
<dbReference type="InterPro" id="IPR036615">
    <property type="entry name" value="Mur_ligase_C_dom_sf"/>
</dbReference>
<feature type="domain" description="Mur ligase central" evidence="23">
    <location>
        <begin position="53"/>
        <end position="270"/>
    </location>
</feature>
<dbReference type="PROSITE" id="PS01012">
    <property type="entry name" value="FOLYLPOLYGLU_SYNT_2"/>
    <property type="match status" value="1"/>
</dbReference>
<evidence type="ECO:0000256" key="11">
    <source>
        <dbReference type="ARBA" id="ARBA00022840"/>
    </source>
</evidence>
<reference evidence="24 25" key="1">
    <citation type="submission" date="2021-02" db="EMBL/GenBank/DDBJ databases">
        <authorList>
            <person name="Han P."/>
        </authorList>
    </citation>
    <scope>NUCLEOTIDE SEQUENCE [LARGE SCALE GENOMIC DNA]</scope>
    <source>
        <strain evidence="24">Candidatus Nitrospira sp. ZN2</strain>
    </source>
</reference>
<comment type="function">
    <text evidence="1">Functions in two distinct reactions of the de novo folate biosynthetic pathway. Catalyzes the addition of a glutamate residue to dihydropteroate (7,8-dihydropteroate or H2Pte) to form dihydrofolate (7,8-dihydrofolate monoglutamate or H2Pte-Glu). Also catalyzes successive additions of L-glutamate to tetrahydrofolate or 10-formyltetrahydrofolate or 5,10-methylenetetrahydrofolate, leading to folylpolyglutamate derivatives.</text>
</comment>
<keyword evidence="12" id="KW-0460">Magnesium</keyword>
<keyword evidence="13" id="KW-0289">Folate biosynthesis</keyword>